<dbReference type="OrthoDB" id="6711820at2"/>
<dbReference type="InterPro" id="IPR011335">
    <property type="entry name" value="Restrct_endonuc-II-like"/>
</dbReference>
<dbReference type="Gene3D" id="3.90.320.10">
    <property type="match status" value="1"/>
</dbReference>
<name>C5CJK9_VARPS</name>
<gene>
    <name evidence="1" type="ordered locus">Vapar_2436</name>
</gene>
<accession>C5CJK9</accession>
<dbReference type="AlphaFoldDB" id="C5CJK9"/>
<sequence length="221" mass="25308">MRDFKFRCSSIGKLMTEPKTQKEGPLSEGAKTYIRELAAQEIFGVDFEVSSKQMEKGILVEQDSIDLLNRVRGLSLTKNTERRSNDFLTGECDLFDAPGRRGHDVKSPWSIATFPIAVADCEDKLYEWQMRGYMALWNAGEWEVNYCLVDTPEKLIGFEPLAMHVVGHIPEHMRVTSWTITRDPEKEAAMFQKVMHARAYMAEVIAEFDRTHRSAEIEVIA</sequence>
<dbReference type="EMBL" id="CP001635">
    <property type="protein sequence ID" value="ACS19062.1"/>
    <property type="molecule type" value="Genomic_DNA"/>
</dbReference>
<dbReference type="HOGENOM" id="CLU_063200_0_0_4"/>
<dbReference type="KEGG" id="vap:Vapar_2436"/>
<reference evidence="1" key="1">
    <citation type="submission" date="2009-06" db="EMBL/GenBank/DDBJ databases">
        <title>Complete sequence of chromosome 1 of Variovorax paradoxus S110.</title>
        <authorList>
            <consortium name="US DOE Joint Genome Institute"/>
            <person name="Lucas S."/>
            <person name="Copeland A."/>
            <person name="Lapidus A."/>
            <person name="Glavina del Rio T."/>
            <person name="Tice H."/>
            <person name="Bruce D."/>
            <person name="Goodwin L."/>
            <person name="Pitluck S."/>
            <person name="Chertkov O."/>
            <person name="Brettin T."/>
            <person name="Detter J.C."/>
            <person name="Han C."/>
            <person name="Larimer F."/>
            <person name="Land M."/>
            <person name="Hauser L."/>
            <person name="Kyrpides N."/>
            <person name="Ovchinnikova G."/>
            <person name="Orwin P."/>
            <person name="Leadbetter J.R."/>
            <person name="Spain J.C."/>
            <person name="Han J.I."/>
        </authorList>
    </citation>
    <scope>NUCLEOTIDE SEQUENCE</scope>
    <source>
        <strain evidence="1">S110</strain>
    </source>
</reference>
<organism evidence="1">
    <name type="scientific">Variovorax paradoxus (strain S110)</name>
    <dbReference type="NCBI Taxonomy" id="543728"/>
    <lineage>
        <taxon>Bacteria</taxon>
        <taxon>Pseudomonadati</taxon>
        <taxon>Pseudomonadota</taxon>
        <taxon>Betaproteobacteria</taxon>
        <taxon>Burkholderiales</taxon>
        <taxon>Comamonadaceae</taxon>
        <taxon>Variovorax</taxon>
    </lineage>
</organism>
<protein>
    <recommendedName>
        <fullName evidence="2">YqaJ viral recombinase domain-containing protein</fullName>
    </recommendedName>
</protein>
<proteinExistence type="predicted"/>
<dbReference type="SUPFAM" id="SSF52980">
    <property type="entry name" value="Restriction endonuclease-like"/>
    <property type="match status" value="1"/>
</dbReference>
<evidence type="ECO:0008006" key="2">
    <source>
        <dbReference type="Google" id="ProtNLM"/>
    </source>
</evidence>
<dbReference type="InterPro" id="IPR011604">
    <property type="entry name" value="PDDEXK-like_dom_sf"/>
</dbReference>
<dbReference type="eggNOG" id="ENOG5030W55">
    <property type="taxonomic scope" value="Bacteria"/>
</dbReference>
<dbReference type="STRING" id="543728.Vapar_2436"/>
<evidence type="ECO:0000313" key="1">
    <source>
        <dbReference type="EMBL" id="ACS19062.1"/>
    </source>
</evidence>